<protein>
    <recommendedName>
        <fullName evidence="6">Large ribosomal subunit protein bL21</fullName>
    </recommendedName>
</protein>
<evidence type="ECO:0000256" key="7">
    <source>
        <dbReference type="RuleBase" id="RU000562"/>
    </source>
</evidence>
<accession>A0A0G1CFE6</accession>
<keyword evidence="4 6" id="KW-0689">Ribosomal protein</keyword>
<proteinExistence type="inferred from homology"/>
<dbReference type="InterPro" id="IPR018258">
    <property type="entry name" value="Ribosomal_bL21_CS"/>
</dbReference>
<dbReference type="STRING" id="1618659.UV11_C0010G0009"/>
<evidence type="ECO:0000256" key="4">
    <source>
        <dbReference type="ARBA" id="ARBA00022980"/>
    </source>
</evidence>
<keyword evidence="2 6" id="KW-0699">rRNA-binding</keyword>
<evidence type="ECO:0000313" key="9">
    <source>
        <dbReference type="Proteomes" id="UP000034036"/>
    </source>
</evidence>
<keyword evidence="5 6" id="KW-0687">Ribonucleoprotein</keyword>
<evidence type="ECO:0000256" key="5">
    <source>
        <dbReference type="ARBA" id="ARBA00023274"/>
    </source>
</evidence>
<dbReference type="Proteomes" id="UP000034036">
    <property type="component" value="Unassembled WGS sequence"/>
</dbReference>
<dbReference type="PATRIC" id="fig|1618659.3.peg.419"/>
<name>A0A0G1CFE6_9BACT</name>
<evidence type="ECO:0000256" key="6">
    <source>
        <dbReference type="HAMAP-Rule" id="MF_01363"/>
    </source>
</evidence>
<dbReference type="EMBL" id="LCDF01000010">
    <property type="protein sequence ID" value="KKS48278.1"/>
    <property type="molecule type" value="Genomic_DNA"/>
</dbReference>
<dbReference type="SUPFAM" id="SSF141091">
    <property type="entry name" value="L21p-like"/>
    <property type="match status" value="1"/>
</dbReference>
<dbReference type="GO" id="GO:0003735">
    <property type="term" value="F:structural constituent of ribosome"/>
    <property type="evidence" value="ECO:0007669"/>
    <property type="project" value="InterPro"/>
</dbReference>
<dbReference type="GO" id="GO:1990904">
    <property type="term" value="C:ribonucleoprotein complex"/>
    <property type="evidence" value="ECO:0007669"/>
    <property type="project" value="UniProtKB-KW"/>
</dbReference>
<dbReference type="InterPro" id="IPR001787">
    <property type="entry name" value="Ribosomal_bL21"/>
</dbReference>
<dbReference type="InterPro" id="IPR036164">
    <property type="entry name" value="bL21-like_sf"/>
</dbReference>
<dbReference type="GO" id="GO:0005840">
    <property type="term" value="C:ribosome"/>
    <property type="evidence" value="ECO:0007669"/>
    <property type="project" value="UniProtKB-KW"/>
</dbReference>
<comment type="subunit">
    <text evidence="6">Part of the 50S ribosomal subunit. Contacts protein L20.</text>
</comment>
<dbReference type="AlphaFoldDB" id="A0A0G1CFE6"/>
<dbReference type="GO" id="GO:0006412">
    <property type="term" value="P:translation"/>
    <property type="evidence" value="ECO:0007669"/>
    <property type="project" value="UniProtKB-UniRule"/>
</dbReference>
<dbReference type="GO" id="GO:0005737">
    <property type="term" value="C:cytoplasm"/>
    <property type="evidence" value="ECO:0007669"/>
    <property type="project" value="UniProtKB-ARBA"/>
</dbReference>
<dbReference type="PANTHER" id="PTHR21349">
    <property type="entry name" value="50S RIBOSOMAL PROTEIN L21"/>
    <property type="match status" value="1"/>
</dbReference>
<evidence type="ECO:0000313" key="8">
    <source>
        <dbReference type="EMBL" id="KKS48278.1"/>
    </source>
</evidence>
<dbReference type="InterPro" id="IPR028909">
    <property type="entry name" value="bL21-like"/>
</dbReference>
<gene>
    <name evidence="6" type="primary">rplU</name>
    <name evidence="8" type="ORF">UV11_C0010G0009</name>
</gene>
<dbReference type="NCBIfam" id="TIGR00061">
    <property type="entry name" value="L21"/>
    <property type="match status" value="1"/>
</dbReference>
<dbReference type="PANTHER" id="PTHR21349:SF0">
    <property type="entry name" value="LARGE RIBOSOMAL SUBUNIT PROTEIN BL21M"/>
    <property type="match status" value="1"/>
</dbReference>
<sequence length="107" mass="11922">MAKFAIIKTGGKQYIVTPGMKLKIEKITPPKEGGLINFGEILAVGDNEEAKIEFGKPFLNGRKVSAELVSEGRGKKVTITRFHSKTRYHKKKGHRQPFSEVLIKDIA</sequence>
<comment type="similarity">
    <text evidence="1 6 7">Belongs to the bacterial ribosomal protein bL21 family.</text>
</comment>
<comment type="function">
    <text evidence="6 7">This protein binds to 23S rRNA in the presence of protein L20.</text>
</comment>
<evidence type="ECO:0000256" key="1">
    <source>
        <dbReference type="ARBA" id="ARBA00008563"/>
    </source>
</evidence>
<dbReference type="PROSITE" id="PS01169">
    <property type="entry name" value="RIBOSOMAL_L21"/>
    <property type="match status" value="1"/>
</dbReference>
<comment type="caution">
    <text evidence="8">The sequence shown here is derived from an EMBL/GenBank/DDBJ whole genome shotgun (WGS) entry which is preliminary data.</text>
</comment>
<reference evidence="8 9" key="1">
    <citation type="journal article" date="2015" name="Nature">
        <title>rRNA introns, odd ribosomes, and small enigmatic genomes across a large radiation of phyla.</title>
        <authorList>
            <person name="Brown C.T."/>
            <person name="Hug L.A."/>
            <person name="Thomas B.C."/>
            <person name="Sharon I."/>
            <person name="Castelle C.J."/>
            <person name="Singh A."/>
            <person name="Wilkins M.J."/>
            <person name="Williams K.H."/>
            <person name="Banfield J.F."/>
        </authorList>
    </citation>
    <scope>NUCLEOTIDE SEQUENCE [LARGE SCALE GENOMIC DNA]</scope>
</reference>
<dbReference type="HAMAP" id="MF_01363">
    <property type="entry name" value="Ribosomal_bL21"/>
    <property type="match status" value="1"/>
</dbReference>
<dbReference type="Pfam" id="PF00829">
    <property type="entry name" value="Ribosomal_L21p"/>
    <property type="match status" value="1"/>
</dbReference>
<evidence type="ECO:0000256" key="2">
    <source>
        <dbReference type="ARBA" id="ARBA00022730"/>
    </source>
</evidence>
<organism evidence="8 9">
    <name type="scientific">Candidatus Giovannonibacteria bacterium GW2011_GWF2_42_19</name>
    <dbReference type="NCBI Taxonomy" id="1618659"/>
    <lineage>
        <taxon>Bacteria</taxon>
        <taxon>Candidatus Giovannoniibacteriota</taxon>
    </lineage>
</organism>
<keyword evidence="3 6" id="KW-0694">RNA-binding</keyword>
<dbReference type="GO" id="GO:0019843">
    <property type="term" value="F:rRNA binding"/>
    <property type="evidence" value="ECO:0007669"/>
    <property type="project" value="UniProtKB-UniRule"/>
</dbReference>
<evidence type="ECO:0000256" key="3">
    <source>
        <dbReference type="ARBA" id="ARBA00022884"/>
    </source>
</evidence>